<dbReference type="SUPFAM" id="SSF51197">
    <property type="entry name" value="Clavaminate synthase-like"/>
    <property type="match status" value="1"/>
</dbReference>
<evidence type="ECO:0000313" key="6">
    <source>
        <dbReference type="Proteomes" id="UP000494106"/>
    </source>
</evidence>
<proteinExistence type="inferred from homology"/>
<keyword evidence="6" id="KW-1185">Reference proteome</keyword>
<dbReference type="Pfam" id="PF05721">
    <property type="entry name" value="PhyH"/>
    <property type="match status" value="1"/>
</dbReference>
<dbReference type="InterPro" id="IPR047128">
    <property type="entry name" value="PhyH"/>
</dbReference>
<dbReference type="GO" id="GO:0048244">
    <property type="term" value="F:phytanoyl-CoA dioxygenase activity"/>
    <property type="evidence" value="ECO:0007669"/>
    <property type="project" value="UniProtKB-EC"/>
</dbReference>
<evidence type="ECO:0000256" key="2">
    <source>
        <dbReference type="ARBA" id="ARBA00034809"/>
    </source>
</evidence>
<dbReference type="InterPro" id="IPR008775">
    <property type="entry name" value="Phytyl_CoA_dOase-like"/>
</dbReference>
<name>A0A8S0ZX14_ARCPL</name>
<sequence>MAFRSFRIQPKRVNEDPSQTYELSSEQIQFYEENGYLVIKKLIDLPALESYRQRFRDVCDGKVSRNLLTVVKDLSLFDKTSKPETYINKIQDILYDEVFSTYSENPRLLHVISQIIGQDLSVINGMLINKPPGTNTHYPHQDLLYFPFRPAQQILASWTAIDPVTEENGCLFMIPGSHKSWELLEHNHMVDDGKPFFFSIANCETMAPEHKRVRLILDPGDTVFISSTIIHGSMPNLSNTYRKAITCHYVNSNCHFFDVTGSNQEKLANMVEKHLRRQNYDFKFMDLWKMKLKTVRGFKSNL</sequence>
<dbReference type="PANTHER" id="PTHR21308:SF1">
    <property type="entry name" value="PHYTANOYL-COA DIOXYGENASE, PEROXISOMAL"/>
    <property type="match status" value="1"/>
</dbReference>
<dbReference type="Proteomes" id="UP000494106">
    <property type="component" value="Unassembled WGS sequence"/>
</dbReference>
<dbReference type="AlphaFoldDB" id="A0A8S0ZX14"/>
<reference evidence="5 6" key="1">
    <citation type="submission" date="2020-04" db="EMBL/GenBank/DDBJ databases">
        <authorList>
            <person name="Wallbank WR R."/>
            <person name="Pardo Diaz C."/>
            <person name="Kozak K."/>
            <person name="Martin S."/>
            <person name="Jiggins C."/>
            <person name="Moest M."/>
            <person name="Warren A I."/>
            <person name="Byers J.R.P. K."/>
            <person name="Montejo-Kovacevich G."/>
            <person name="Yen C E."/>
        </authorList>
    </citation>
    <scope>NUCLEOTIDE SEQUENCE [LARGE SCALE GENOMIC DNA]</scope>
</reference>
<dbReference type="EC" id="1.14.11.18" evidence="2"/>
<evidence type="ECO:0000256" key="3">
    <source>
        <dbReference type="ARBA" id="ARBA00034921"/>
    </source>
</evidence>
<gene>
    <name evidence="5" type="ORF">APLA_LOCUS7147</name>
</gene>
<evidence type="ECO:0000256" key="4">
    <source>
        <dbReference type="ARBA" id="ARBA00034924"/>
    </source>
</evidence>
<dbReference type="OrthoDB" id="445007at2759"/>
<dbReference type="PANTHER" id="PTHR21308">
    <property type="entry name" value="PHYTANOYL-COA ALPHA-HYDROXYLASE"/>
    <property type="match status" value="1"/>
</dbReference>
<evidence type="ECO:0000313" key="5">
    <source>
        <dbReference type="EMBL" id="CAB3237808.1"/>
    </source>
</evidence>
<evidence type="ECO:0000256" key="1">
    <source>
        <dbReference type="ARBA" id="ARBA00005830"/>
    </source>
</evidence>
<comment type="caution">
    <text evidence="5">The sequence shown here is derived from an EMBL/GenBank/DDBJ whole genome shotgun (WGS) entry which is preliminary data.</text>
</comment>
<comment type="similarity">
    <text evidence="1">Belongs to the PhyH family.</text>
</comment>
<organism evidence="5 6">
    <name type="scientific">Arctia plantaginis</name>
    <name type="common">Wood tiger moth</name>
    <name type="synonym">Phalaena plantaginis</name>
    <dbReference type="NCBI Taxonomy" id="874455"/>
    <lineage>
        <taxon>Eukaryota</taxon>
        <taxon>Metazoa</taxon>
        <taxon>Ecdysozoa</taxon>
        <taxon>Arthropoda</taxon>
        <taxon>Hexapoda</taxon>
        <taxon>Insecta</taxon>
        <taxon>Pterygota</taxon>
        <taxon>Neoptera</taxon>
        <taxon>Endopterygota</taxon>
        <taxon>Lepidoptera</taxon>
        <taxon>Glossata</taxon>
        <taxon>Ditrysia</taxon>
        <taxon>Noctuoidea</taxon>
        <taxon>Erebidae</taxon>
        <taxon>Arctiinae</taxon>
        <taxon>Arctia</taxon>
    </lineage>
</organism>
<dbReference type="EMBL" id="CADEBC010000495">
    <property type="protein sequence ID" value="CAB3237808.1"/>
    <property type="molecule type" value="Genomic_DNA"/>
</dbReference>
<protein>
    <recommendedName>
        <fullName evidence="2">phytanoyl-CoA dioxygenase</fullName>
        <ecNumber evidence="2">1.14.11.18</ecNumber>
    </recommendedName>
    <alternativeName>
        <fullName evidence="3">Phytanic acid oxidase</fullName>
    </alternativeName>
    <alternativeName>
        <fullName evidence="4">Phytanoyl-CoA alpha-hydroxylase</fullName>
    </alternativeName>
</protein>
<dbReference type="Gene3D" id="2.60.120.620">
    <property type="entry name" value="q2cbj1_9rhob like domain"/>
    <property type="match status" value="1"/>
</dbReference>
<dbReference type="GO" id="GO:0001561">
    <property type="term" value="P:fatty acid alpha-oxidation"/>
    <property type="evidence" value="ECO:0007669"/>
    <property type="project" value="InterPro"/>
</dbReference>
<accession>A0A8S0ZX14</accession>